<evidence type="ECO:0000256" key="5">
    <source>
        <dbReference type="ARBA" id="ARBA00022989"/>
    </source>
</evidence>
<feature type="transmembrane region" description="Helical" evidence="7">
    <location>
        <begin position="94"/>
        <end position="113"/>
    </location>
</feature>
<name>A0ABM1EKB4_PRICU</name>
<dbReference type="Proteomes" id="UP000695022">
    <property type="component" value="Unplaced"/>
</dbReference>
<evidence type="ECO:0000313" key="9">
    <source>
        <dbReference type="Proteomes" id="UP000695022"/>
    </source>
</evidence>
<evidence type="ECO:0000256" key="1">
    <source>
        <dbReference type="ARBA" id="ARBA00004141"/>
    </source>
</evidence>
<evidence type="ECO:0000259" key="8">
    <source>
        <dbReference type="Pfam" id="PF04831"/>
    </source>
</evidence>
<evidence type="ECO:0000256" key="3">
    <source>
        <dbReference type="ARBA" id="ARBA00022475"/>
    </source>
</evidence>
<evidence type="ECO:0000313" key="10">
    <source>
        <dbReference type="RefSeq" id="XP_014672635.1"/>
    </source>
</evidence>
<feature type="domain" description="POPDC1-3" evidence="8">
    <location>
        <begin position="41"/>
        <end position="148"/>
    </location>
</feature>
<proteinExistence type="predicted"/>
<evidence type="ECO:0000256" key="7">
    <source>
        <dbReference type="SAM" id="Phobius"/>
    </source>
</evidence>
<dbReference type="PANTHER" id="PTHR12101">
    <property type="entry name" value="POPEYE DOMAIN CONTAINING PROTEIN"/>
    <property type="match status" value="1"/>
</dbReference>
<evidence type="ECO:0000256" key="2">
    <source>
        <dbReference type="ARBA" id="ARBA00004236"/>
    </source>
</evidence>
<feature type="transmembrane region" description="Helical" evidence="7">
    <location>
        <begin position="67"/>
        <end position="88"/>
    </location>
</feature>
<protein>
    <submittedName>
        <fullName evidence="10">Blood vessel epicardial substance-like</fullName>
    </submittedName>
</protein>
<comment type="subcellular location">
    <subcellularLocation>
        <location evidence="2">Cell membrane</location>
    </subcellularLocation>
    <subcellularLocation>
        <location evidence="1">Membrane</location>
        <topology evidence="1">Multi-pass membrane protein</topology>
    </subcellularLocation>
</comment>
<dbReference type="RefSeq" id="XP_014672635.1">
    <property type="nucleotide sequence ID" value="XM_014817149.1"/>
</dbReference>
<evidence type="ECO:0000256" key="4">
    <source>
        <dbReference type="ARBA" id="ARBA00022692"/>
    </source>
</evidence>
<dbReference type="InterPro" id="IPR055272">
    <property type="entry name" value="POPDC1-3_dom"/>
</dbReference>
<evidence type="ECO:0000256" key="6">
    <source>
        <dbReference type="ARBA" id="ARBA00023136"/>
    </source>
</evidence>
<gene>
    <name evidence="10" type="primary">LOC106813094</name>
</gene>
<keyword evidence="6 7" id="KW-0472">Membrane</keyword>
<sequence length="179" mass="20134">MDGDYDSALDAGVYGNGIGSAADNVTGAWLQRACEEWIAAKHVLFHVANVCFSVAFVSPNIFRYHVLFMRALVCSGFFLLLLWTSIYACHADMLTWNCLFLLISLVHLGSLLWELHPAKFSRDLDEIYRRHFKPLRVSSGLFKELAKIGEMRTLSVQDDYAKEDVTVAGERLSVLISGR</sequence>
<dbReference type="InterPro" id="IPR006916">
    <property type="entry name" value="POPDC1-3"/>
</dbReference>
<keyword evidence="5 7" id="KW-1133">Transmembrane helix</keyword>
<keyword evidence="4 7" id="KW-0812">Transmembrane</keyword>
<dbReference type="Pfam" id="PF04831">
    <property type="entry name" value="POPDC1-3"/>
    <property type="match status" value="1"/>
</dbReference>
<organism evidence="9 10">
    <name type="scientific">Priapulus caudatus</name>
    <name type="common">Priapulid worm</name>
    <dbReference type="NCBI Taxonomy" id="37621"/>
    <lineage>
        <taxon>Eukaryota</taxon>
        <taxon>Metazoa</taxon>
        <taxon>Ecdysozoa</taxon>
        <taxon>Scalidophora</taxon>
        <taxon>Priapulida</taxon>
        <taxon>Priapulimorpha</taxon>
        <taxon>Priapulimorphida</taxon>
        <taxon>Priapulidae</taxon>
        <taxon>Priapulus</taxon>
    </lineage>
</organism>
<reference evidence="10" key="1">
    <citation type="submission" date="2025-08" db="UniProtKB">
        <authorList>
            <consortium name="RefSeq"/>
        </authorList>
    </citation>
    <scope>IDENTIFICATION</scope>
</reference>
<keyword evidence="3" id="KW-1003">Cell membrane</keyword>
<keyword evidence="9" id="KW-1185">Reference proteome</keyword>
<accession>A0ABM1EKB4</accession>
<dbReference type="GeneID" id="106813094"/>
<dbReference type="PANTHER" id="PTHR12101:SF17">
    <property type="entry name" value="BLOOD VESSEL EPICARDIAL SUBSTANCE"/>
    <property type="match status" value="1"/>
</dbReference>